<dbReference type="InterPro" id="IPR003609">
    <property type="entry name" value="Pan_app"/>
</dbReference>
<dbReference type="EMBL" id="JBFMKM010000008">
    <property type="protein sequence ID" value="KAL1304374.1"/>
    <property type="molecule type" value="Genomic_DNA"/>
</dbReference>
<feature type="domain" description="Apple" evidence="4">
    <location>
        <begin position="124"/>
        <end position="161"/>
    </location>
</feature>
<feature type="signal peptide" evidence="3">
    <location>
        <begin position="1"/>
        <end position="22"/>
    </location>
</feature>
<feature type="compositionally biased region" description="Low complexity" evidence="2">
    <location>
        <begin position="545"/>
        <end position="625"/>
    </location>
</feature>
<dbReference type="PROSITE" id="PS50256">
    <property type="entry name" value="PIR_REPEAT_2"/>
    <property type="match status" value="1"/>
</dbReference>
<evidence type="ECO:0000313" key="5">
    <source>
        <dbReference type="EMBL" id="KAL1304374.1"/>
    </source>
</evidence>
<evidence type="ECO:0000259" key="4">
    <source>
        <dbReference type="Pfam" id="PF00024"/>
    </source>
</evidence>
<feature type="domain" description="Apple" evidence="4">
    <location>
        <begin position="326"/>
        <end position="365"/>
    </location>
</feature>
<dbReference type="Gene3D" id="3.50.4.10">
    <property type="entry name" value="Hepatocyte Growth Factor"/>
    <property type="match status" value="2"/>
</dbReference>
<feature type="compositionally biased region" description="Gly residues" evidence="2">
    <location>
        <begin position="635"/>
        <end position="647"/>
    </location>
</feature>
<name>A0ABR3PE20_9PEZI</name>
<gene>
    <name evidence="5" type="ORF">AAFC00_003377</name>
</gene>
<feature type="compositionally biased region" description="Low complexity" evidence="2">
    <location>
        <begin position="201"/>
        <end position="211"/>
    </location>
</feature>
<dbReference type="Pfam" id="PF00399">
    <property type="entry name" value="PIR"/>
    <property type="match status" value="1"/>
</dbReference>
<evidence type="ECO:0000256" key="2">
    <source>
        <dbReference type="SAM" id="MobiDB-lite"/>
    </source>
</evidence>
<feature type="region of interest" description="Disordered" evidence="2">
    <location>
        <begin position="179"/>
        <end position="280"/>
    </location>
</feature>
<dbReference type="GeneID" id="95977078"/>
<feature type="compositionally biased region" description="Low complexity" evidence="2">
    <location>
        <begin position="235"/>
        <end position="280"/>
    </location>
</feature>
<reference evidence="5 6" key="1">
    <citation type="submission" date="2024-07" db="EMBL/GenBank/DDBJ databases">
        <title>Draft sequence of the Neodothiora populina.</title>
        <authorList>
            <person name="Drown D.D."/>
            <person name="Schuette U.S."/>
            <person name="Buechlein A.B."/>
            <person name="Rusch D.R."/>
            <person name="Winton L.W."/>
            <person name="Adams G.A."/>
        </authorList>
    </citation>
    <scope>NUCLEOTIDE SEQUENCE [LARGE SCALE GENOMIC DNA]</scope>
    <source>
        <strain evidence="5 6">CPC 39397</strain>
    </source>
</reference>
<feature type="region of interest" description="Disordered" evidence="2">
    <location>
        <begin position="520"/>
        <end position="649"/>
    </location>
</feature>
<proteinExistence type="predicted"/>
<dbReference type="Pfam" id="PF00024">
    <property type="entry name" value="PAN_1"/>
    <property type="match status" value="2"/>
</dbReference>
<keyword evidence="6" id="KW-1185">Reference proteome</keyword>
<evidence type="ECO:0000256" key="3">
    <source>
        <dbReference type="SAM" id="SignalP"/>
    </source>
</evidence>
<evidence type="ECO:0000313" key="6">
    <source>
        <dbReference type="Proteomes" id="UP001562354"/>
    </source>
</evidence>
<sequence length="701" mass="67315">MSRSIFASAAVAALALTNGAAAQLFPLTNTTTASIIPGTVSSSTTSLTSSSSLSVTVTGTTTSTGGPSATTGTAAPTASDPVFCPALSGELYAGPLDVTYSISCDVNYGGVLIDISIAKRQNNAVDSLQDCLTLCSTLATCKATAFDTNNPECFFYSSIGEAFTANGFEFATVESRGAVSSTSLSSTRPVSSSNGTISGVTSGSGLPTGLPTGTGGSGPGFTSTGSVPYPTSGNSTTRSIPSTSGSSATSGSGVSTSGSSSGSATSGSATGSGTTSGTAPSSTFAGDQFCPALSGNIFIGNIGIQYLIECGVNHVGIIIDVTIAKRQGTVDSLGDCINQCDVNTACVATSFNTAAGTCTLFSSVGAAFEDPNSEFAMQVAPATTATAGQELTSTILSTTVRTISSCAPTVTDCPYAGGAVVVTEVIPVSETTYICPTATSFAAGPVVCTSCPYAPVTATCYSQTVETIYSCAPTVTDCPYNHGVSTAGAYGPGPTEGSGITKVITTTVTPVNTVVVNYPKPTGSGEAPPTMVTATGYVGPAQDTPAPAAGSGSAASGYVGPAQDTPAPAAGSGSAASGYVGPAQDTPAPAAGSGSAASGYVGPAQDTPAPAAGSGSAASASVGPAQDTPAPAAGTGSGSGSSAGNGGAVVTQIGDGQIQAPATGTATGTAPTMSSYTGAASQLSVGAGMAGAVVAGLAFLL</sequence>
<protein>
    <recommendedName>
        <fullName evidence="4">Apple domain-containing protein</fullName>
    </recommendedName>
</protein>
<dbReference type="RefSeq" id="XP_069200649.1">
    <property type="nucleotide sequence ID" value="XM_069342839.1"/>
</dbReference>
<feature type="chain" id="PRO_5045044897" description="Apple domain-containing protein" evidence="3">
    <location>
        <begin position="23"/>
        <end position="701"/>
    </location>
</feature>
<organism evidence="5 6">
    <name type="scientific">Neodothiora populina</name>
    <dbReference type="NCBI Taxonomy" id="2781224"/>
    <lineage>
        <taxon>Eukaryota</taxon>
        <taxon>Fungi</taxon>
        <taxon>Dikarya</taxon>
        <taxon>Ascomycota</taxon>
        <taxon>Pezizomycotina</taxon>
        <taxon>Dothideomycetes</taxon>
        <taxon>Dothideomycetidae</taxon>
        <taxon>Dothideales</taxon>
        <taxon>Dothioraceae</taxon>
        <taxon>Neodothiora</taxon>
    </lineage>
</organism>
<feature type="compositionally biased region" description="Low complexity" evidence="2">
    <location>
        <begin position="179"/>
        <end position="193"/>
    </location>
</feature>
<accession>A0ABR3PE20</accession>
<keyword evidence="1 3" id="KW-0732">Signal</keyword>
<dbReference type="Proteomes" id="UP001562354">
    <property type="component" value="Unassembled WGS sequence"/>
</dbReference>
<comment type="caution">
    <text evidence="5">The sequence shown here is derived from an EMBL/GenBank/DDBJ whole genome shotgun (WGS) entry which is preliminary data.</text>
</comment>
<dbReference type="InterPro" id="IPR000420">
    <property type="entry name" value="Yeast_PIR_rpt"/>
</dbReference>
<evidence type="ECO:0000256" key="1">
    <source>
        <dbReference type="ARBA" id="ARBA00022729"/>
    </source>
</evidence>